<dbReference type="NCBIfam" id="TIGR03413">
    <property type="entry name" value="GSH_gloB"/>
    <property type="match status" value="1"/>
</dbReference>
<dbReference type="GO" id="GO:0004416">
    <property type="term" value="F:hydroxyacylglutathione hydrolase activity"/>
    <property type="evidence" value="ECO:0007669"/>
    <property type="project" value="UniProtKB-EC"/>
</dbReference>
<keyword evidence="7" id="KW-0378">Hydrolase</keyword>
<comment type="cofactor">
    <cofactor evidence="2">
        <name>Zn(2+)</name>
        <dbReference type="ChEBI" id="CHEBI:29105"/>
    </cofactor>
</comment>
<evidence type="ECO:0000256" key="9">
    <source>
        <dbReference type="ARBA" id="ARBA00031044"/>
    </source>
</evidence>
<evidence type="ECO:0000256" key="3">
    <source>
        <dbReference type="ARBA" id="ARBA00004963"/>
    </source>
</evidence>
<dbReference type="Pfam" id="PF00753">
    <property type="entry name" value="Lactamase_B"/>
    <property type="match status" value="1"/>
</dbReference>
<dbReference type="InterPro" id="IPR035680">
    <property type="entry name" value="Clx_II_MBL"/>
</dbReference>
<accession>A0A1X2IT90</accession>
<dbReference type="EMBL" id="MCGE01000004">
    <property type="protein sequence ID" value="ORZ21987.1"/>
    <property type="molecule type" value="Genomic_DNA"/>
</dbReference>
<dbReference type="Proteomes" id="UP000193560">
    <property type="component" value="Unassembled WGS sequence"/>
</dbReference>
<dbReference type="EC" id="3.1.2.6" evidence="5"/>
<dbReference type="InterPro" id="IPR036866">
    <property type="entry name" value="RibonucZ/Hydroxyglut_hydro"/>
</dbReference>
<organism evidence="11 12">
    <name type="scientific">Absidia repens</name>
    <dbReference type="NCBI Taxonomy" id="90262"/>
    <lineage>
        <taxon>Eukaryota</taxon>
        <taxon>Fungi</taxon>
        <taxon>Fungi incertae sedis</taxon>
        <taxon>Mucoromycota</taxon>
        <taxon>Mucoromycotina</taxon>
        <taxon>Mucoromycetes</taxon>
        <taxon>Mucorales</taxon>
        <taxon>Cunninghamellaceae</taxon>
        <taxon>Absidia</taxon>
    </lineage>
</organism>
<dbReference type="SMART" id="SM00849">
    <property type="entry name" value="Lactamase_B"/>
    <property type="match status" value="1"/>
</dbReference>
<dbReference type="STRING" id="90262.A0A1X2IT90"/>
<dbReference type="OrthoDB" id="515692at2759"/>
<evidence type="ECO:0000256" key="1">
    <source>
        <dbReference type="ARBA" id="ARBA00001623"/>
    </source>
</evidence>
<evidence type="ECO:0000313" key="12">
    <source>
        <dbReference type="Proteomes" id="UP000193560"/>
    </source>
</evidence>
<comment type="caution">
    <text evidence="11">The sequence shown here is derived from an EMBL/GenBank/DDBJ whole genome shotgun (WGS) entry which is preliminary data.</text>
</comment>
<name>A0A1X2IT90_9FUNG</name>
<evidence type="ECO:0000256" key="5">
    <source>
        <dbReference type="ARBA" id="ARBA00011917"/>
    </source>
</evidence>
<feature type="domain" description="Metallo-beta-lactamase" evidence="10">
    <location>
        <begin position="42"/>
        <end position="219"/>
    </location>
</feature>
<evidence type="ECO:0000256" key="4">
    <source>
        <dbReference type="ARBA" id="ARBA00006759"/>
    </source>
</evidence>
<dbReference type="PANTHER" id="PTHR11935:SF94">
    <property type="entry name" value="TENZING NORGAY, ISOFORM C"/>
    <property type="match status" value="1"/>
</dbReference>
<dbReference type="InterPro" id="IPR001279">
    <property type="entry name" value="Metallo-B-lactamas"/>
</dbReference>
<evidence type="ECO:0000259" key="10">
    <source>
        <dbReference type="SMART" id="SM00849"/>
    </source>
</evidence>
<evidence type="ECO:0000313" key="11">
    <source>
        <dbReference type="EMBL" id="ORZ21987.1"/>
    </source>
</evidence>
<comment type="similarity">
    <text evidence="4">Belongs to the metallo-beta-lactamase superfamily. Glyoxalase II family.</text>
</comment>
<evidence type="ECO:0000256" key="6">
    <source>
        <dbReference type="ARBA" id="ARBA00022723"/>
    </source>
</evidence>
<keyword evidence="12" id="KW-1185">Reference proteome</keyword>
<dbReference type="InterPro" id="IPR017782">
    <property type="entry name" value="Hydroxyacylglutathione_Hdrlase"/>
</dbReference>
<sequence length="304" mass="33861">MNRILTLKKTVPLRSPSKLRFRTFYTSIANKMIIKPVPCLQDNYSYILLDENTKTAAVVDPVEPEKVLNSLEDYSEYKLTTILTTHHHWDHSGGNNKLLKKIPGLTVYGGSDQVQGVTDVIKDEDQLITLGELKIQPYLTRGHTMDHVSYYVQDISSNSNNNSSNSNNTSSSLSGAVFTGDCLFSSGCGRFFEGSPADVELALAKLKQLPERTNVYFGHEYTVSNCSFAVTVEPHNTLLQQKLAWARRVGCTTPTTILNESLTNPFLRLHEPSVREAVAMNGEDAFALTDLDVLGRLRQMKDNA</sequence>
<comment type="catalytic activity">
    <reaction evidence="1">
        <text>an S-(2-hydroxyacyl)glutathione + H2O = a 2-hydroxy carboxylate + glutathione + H(+)</text>
        <dbReference type="Rhea" id="RHEA:21864"/>
        <dbReference type="ChEBI" id="CHEBI:15377"/>
        <dbReference type="ChEBI" id="CHEBI:15378"/>
        <dbReference type="ChEBI" id="CHEBI:57925"/>
        <dbReference type="ChEBI" id="CHEBI:58896"/>
        <dbReference type="ChEBI" id="CHEBI:71261"/>
        <dbReference type="EC" id="3.1.2.6"/>
    </reaction>
</comment>
<reference evidence="11 12" key="1">
    <citation type="submission" date="2016-07" db="EMBL/GenBank/DDBJ databases">
        <title>Pervasive Adenine N6-methylation of Active Genes in Fungi.</title>
        <authorList>
            <consortium name="DOE Joint Genome Institute"/>
            <person name="Mondo S.J."/>
            <person name="Dannebaum R.O."/>
            <person name="Kuo R.C."/>
            <person name="Labutti K."/>
            <person name="Haridas S."/>
            <person name="Kuo A."/>
            <person name="Salamov A."/>
            <person name="Ahrendt S.R."/>
            <person name="Lipzen A."/>
            <person name="Sullivan W."/>
            <person name="Andreopoulos W.B."/>
            <person name="Clum A."/>
            <person name="Lindquist E."/>
            <person name="Daum C."/>
            <person name="Ramamoorthy G.K."/>
            <person name="Gryganskyi A."/>
            <person name="Culley D."/>
            <person name="Magnuson J.K."/>
            <person name="James T.Y."/>
            <person name="O'Malley M.A."/>
            <person name="Stajich J.E."/>
            <person name="Spatafora J.W."/>
            <person name="Visel A."/>
            <person name="Grigoriev I.V."/>
        </authorList>
    </citation>
    <scope>NUCLEOTIDE SEQUENCE [LARGE SCALE GENOMIC DNA]</scope>
    <source>
        <strain evidence="11 12">NRRL 1336</strain>
    </source>
</reference>
<dbReference type="UniPathway" id="UPA00619">
    <property type="reaction ID" value="UER00676"/>
</dbReference>
<keyword evidence="6" id="KW-0479">Metal-binding</keyword>
<comment type="pathway">
    <text evidence="3">Secondary metabolite metabolism; methylglyoxal degradation; (R)-lactate from methylglyoxal: step 2/2.</text>
</comment>
<dbReference type="Pfam" id="PF16123">
    <property type="entry name" value="HAGH_C"/>
    <property type="match status" value="1"/>
</dbReference>
<proteinExistence type="inferred from homology"/>
<evidence type="ECO:0000256" key="2">
    <source>
        <dbReference type="ARBA" id="ARBA00001947"/>
    </source>
</evidence>
<dbReference type="HAMAP" id="MF_01374">
    <property type="entry name" value="Glyoxalase_2"/>
    <property type="match status" value="1"/>
</dbReference>
<dbReference type="GO" id="GO:0019243">
    <property type="term" value="P:methylglyoxal catabolic process to D-lactate via S-lactoyl-glutathione"/>
    <property type="evidence" value="ECO:0007669"/>
    <property type="project" value="InterPro"/>
</dbReference>
<dbReference type="Gene3D" id="3.60.15.10">
    <property type="entry name" value="Ribonuclease Z/Hydroxyacylglutathione hydrolase-like"/>
    <property type="match status" value="1"/>
</dbReference>
<dbReference type="SUPFAM" id="SSF56281">
    <property type="entry name" value="Metallo-hydrolase/oxidoreductase"/>
    <property type="match status" value="1"/>
</dbReference>
<dbReference type="AlphaFoldDB" id="A0A1X2IT90"/>
<dbReference type="CDD" id="cd07723">
    <property type="entry name" value="hydroxyacylglutathione_hydrolase_MBL-fold"/>
    <property type="match status" value="1"/>
</dbReference>
<protein>
    <recommendedName>
        <fullName evidence="5">hydroxyacylglutathione hydrolase</fullName>
        <ecNumber evidence="5">3.1.2.6</ecNumber>
    </recommendedName>
    <alternativeName>
        <fullName evidence="9">Glyoxalase II</fullName>
    </alternativeName>
</protein>
<gene>
    <name evidence="11" type="ORF">BCR42DRAFT_405274</name>
</gene>
<evidence type="ECO:0000256" key="7">
    <source>
        <dbReference type="ARBA" id="ARBA00022801"/>
    </source>
</evidence>
<dbReference type="GO" id="GO:0046872">
    <property type="term" value="F:metal ion binding"/>
    <property type="evidence" value="ECO:0007669"/>
    <property type="project" value="UniProtKB-KW"/>
</dbReference>
<keyword evidence="8" id="KW-0862">Zinc</keyword>
<dbReference type="InterPro" id="IPR032282">
    <property type="entry name" value="HAGH_C"/>
</dbReference>
<dbReference type="PANTHER" id="PTHR11935">
    <property type="entry name" value="BETA LACTAMASE DOMAIN"/>
    <property type="match status" value="1"/>
</dbReference>
<evidence type="ECO:0000256" key="8">
    <source>
        <dbReference type="ARBA" id="ARBA00022833"/>
    </source>
</evidence>